<gene>
    <name evidence="3" type="ORF">D7223_09375</name>
</gene>
<keyword evidence="2" id="KW-0472">Membrane</keyword>
<comment type="caution">
    <text evidence="3">The sequence shown here is derived from an EMBL/GenBank/DDBJ whole genome shotgun (WGS) entry which is preliminary data.</text>
</comment>
<keyword evidence="4" id="KW-1185">Reference proteome</keyword>
<dbReference type="AlphaFoldDB" id="A0A3A9ZIS0"/>
<accession>A0A3A9ZIS0</accession>
<sequence>MRAAVATPPPTRIDVEELISGDARRRRHRAWTFAGTGVAAAVAAVLVTPAILAGEGNGPGPSAVGPPRSVSTATAAPGLCTGVTPKPTGPEPPLQSHDTVRDRPTEPPTTAAARLSAVLGAVLEAELPDDIVVESVQPSCSRPQFQYHPRYRHYEAVGDLQRGTSSGWFMVTVDASPASDEASCAYAPDERTCEVLDQPDGSVAVVSSTPLGEGVVQATVSVFRPDGTVVQLMASNGRVTRDGNEHVTTRTAEELLLTTAQMVTIGRTAGLTLYP</sequence>
<name>A0A3A9ZIS0_9ACTN</name>
<feature type="region of interest" description="Disordered" evidence="1">
    <location>
        <begin position="81"/>
        <end position="108"/>
    </location>
</feature>
<reference evidence="3 4" key="1">
    <citation type="journal article" date="2004" name="Syst. Appl. Microbiol.">
        <title>Cryptoendolithic actinomycetes from antarctic sandstone rock samples: Micromonospora endolithica sp. nov. and two isolates related to Micromonospora coerulea Jensen 1932.</title>
        <authorList>
            <person name="Hirsch P."/>
            <person name="Mevs U."/>
            <person name="Kroppenstedt R.M."/>
            <person name="Schumann P."/>
            <person name="Stackebrandt E."/>
        </authorList>
    </citation>
    <scope>NUCLEOTIDE SEQUENCE [LARGE SCALE GENOMIC DNA]</scope>
    <source>
        <strain evidence="3 4">JCM 12677</strain>
    </source>
</reference>
<evidence type="ECO:0000256" key="1">
    <source>
        <dbReference type="SAM" id="MobiDB-lite"/>
    </source>
</evidence>
<keyword evidence="2" id="KW-1133">Transmembrane helix</keyword>
<keyword evidence="2" id="KW-0812">Transmembrane</keyword>
<evidence type="ECO:0000313" key="3">
    <source>
        <dbReference type="EMBL" id="RKN48233.1"/>
    </source>
</evidence>
<evidence type="ECO:0000313" key="4">
    <source>
        <dbReference type="Proteomes" id="UP000281726"/>
    </source>
</evidence>
<organism evidence="3 4">
    <name type="scientific">Micromonospora endolithica</name>
    <dbReference type="NCBI Taxonomy" id="230091"/>
    <lineage>
        <taxon>Bacteria</taxon>
        <taxon>Bacillati</taxon>
        <taxon>Actinomycetota</taxon>
        <taxon>Actinomycetes</taxon>
        <taxon>Micromonosporales</taxon>
        <taxon>Micromonosporaceae</taxon>
        <taxon>Micromonospora</taxon>
    </lineage>
</organism>
<dbReference type="Proteomes" id="UP000281726">
    <property type="component" value="Unassembled WGS sequence"/>
</dbReference>
<dbReference type="EMBL" id="RBAK01000003">
    <property type="protein sequence ID" value="RKN48233.1"/>
    <property type="molecule type" value="Genomic_DNA"/>
</dbReference>
<protein>
    <submittedName>
        <fullName evidence="3">Uncharacterized protein</fullName>
    </submittedName>
</protein>
<evidence type="ECO:0000256" key="2">
    <source>
        <dbReference type="SAM" id="Phobius"/>
    </source>
</evidence>
<feature type="transmembrane region" description="Helical" evidence="2">
    <location>
        <begin position="30"/>
        <end position="52"/>
    </location>
</feature>
<proteinExistence type="predicted"/>